<gene>
    <name evidence="2" type="ORF">QU481_22965</name>
</gene>
<proteinExistence type="predicted"/>
<dbReference type="InterPro" id="IPR007621">
    <property type="entry name" value="TPM_dom"/>
</dbReference>
<evidence type="ECO:0000313" key="2">
    <source>
        <dbReference type="EMBL" id="MDN0077682.1"/>
    </source>
</evidence>
<dbReference type="Proteomes" id="UP001168540">
    <property type="component" value="Unassembled WGS sequence"/>
</dbReference>
<protein>
    <submittedName>
        <fullName evidence="2">TPM domain-containing protein</fullName>
    </submittedName>
</protein>
<dbReference type="Pfam" id="PF04536">
    <property type="entry name" value="TPM_phosphatase"/>
    <property type="match status" value="1"/>
</dbReference>
<keyword evidence="3" id="KW-1185">Reference proteome</keyword>
<dbReference type="EMBL" id="JAUEDK010000084">
    <property type="protein sequence ID" value="MDN0077682.1"/>
    <property type="molecule type" value="Genomic_DNA"/>
</dbReference>
<reference evidence="2" key="1">
    <citation type="submission" date="2023-06" db="EMBL/GenBank/DDBJ databases">
        <authorList>
            <person name="Zhang S."/>
        </authorList>
    </citation>
    <scope>NUCLEOTIDE SEQUENCE</scope>
    <source>
        <strain evidence="2">SG2303</strain>
    </source>
</reference>
<dbReference type="PANTHER" id="PTHR30373">
    <property type="entry name" value="UPF0603 PROTEIN YGCG"/>
    <property type="match status" value="1"/>
</dbReference>
<dbReference type="RefSeq" id="WP_289832300.1">
    <property type="nucleotide sequence ID" value="NZ_JAUEDK010000084.1"/>
</dbReference>
<evidence type="ECO:0000259" key="1">
    <source>
        <dbReference type="Pfam" id="PF04536"/>
    </source>
</evidence>
<dbReference type="PANTHER" id="PTHR30373:SF8">
    <property type="entry name" value="BLL7265 PROTEIN"/>
    <property type="match status" value="1"/>
</dbReference>
<name>A0ABT7XV58_9NEIS</name>
<sequence>MNRLARIVRHLAMTHWQVRRAFPPRTLHAIEAAIKASELAHVGQIRFAVEGALHSVALWRGQSSRARALEVFSLLRVWDTEQNNGVLIYVLLADRGVEIIADRGIHARVGEPEWRNICRTMEAAFKAGHFEDGAVAGVRATTQCLTTHFPAVRECSNELPDRPVLL</sequence>
<accession>A0ABT7XV58</accession>
<feature type="domain" description="TPM" evidence="1">
    <location>
        <begin position="24"/>
        <end position="142"/>
    </location>
</feature>
<comment type="caution">
    <text evidence="2">The sequence shown here is derived from an EMBL/GenBank/DDBJ whole genome shotgun (WGS) entry which is preliminary data.</text>
</comment>
<evidence type="ECO:0000313" key="3">
    <source>
        <dbReference type="Proteomes" id="UP001168540"/>
    </source>
</evidence>
<organism evidence="2 3">
    <name type="scientific">Crenobacter oryzisoli</name>
    <dbReference type="NCBI Taxonomy" id="3056844"/>
    <lineage>
        <taxon>Bacteria</taxon>
        <taxon>Pseudomonadati</taxon>
        <taxon>Pseudomonadota</taxon>
        <taxon>Betaproteobacteria</taxon>
        <taxon>Neisseriales</taxon>
        <taxon>Neisseriaceae</taxon>
        <taxon>Crenobacter</taxon>
    </lineage>
</organism>
<dbReference type="Gene3D" id="3.10.310.50">
    <property type="match status" value="1"/>
</dbReference>